<dbReference type="PANTHER" id="PTHR33705">
    <property type="entry name" value="PHOSPHOCARRIER PROTEIN HPR"/>
    <property type="match status" value="1"/>
</dbReference>
<comment type="function">
    <text evidence="1">General (non sugar-specific) component of the phosphoenolpyruvate-dependent sugar phosphotransferase system (sugar PTS). This major carbohydrate active-transport system catalyzes the phosphorylation of incoming sugar substrates concomitantly with their translocation across the cell membrane. The phosphoryl group from phosphoenolpyruvate (PEP) is transferred to the phosphoryl carrier protein HPr by enzyme I. Phospho-HPr then transfers it to the PTS EIIA domain.</text>
</comment>
<keyword evidence="5" id="KW-1185">Reference proteome</keyword>
<dbReference type="PANTHER" id="PTHR33705:SF2">
    <property type="entry name" value="PHOSPHOCARRIER PROTEIN NPR"/>
    <property type="match status" value="1"/>
</dbReference>
<comment type="caution">
    <text evidence="4">The sequence shown here is derived from an EMBL/GenBank/DDBJ whole genome shotgun (WGS) entry which is preliminary data.</text>
</comment>
<proteinExistence type="predicted"/>
<organism evidence="4 5">
    <name type="scientific">Dysosmobacter acutus</name>
    <dbReference type="NCBI Taxonomy" id="2841504"/>
    <lineage>
        <taxon>Bacteria</taxon>
        <taxon>Bacillati</taxon>
        <taxon>Bacillota</taxon>
        <taxon>Clostridia</taxon>
        <taxon>Eubacteriales</taxon>
        <taxon>Oscillospiraceae</taxon>
        <taxon>Dysosmobacter</taxon>
    </lineage>
</organism>
<reference evidence="4 5" key="1">
    <citation type="submission" date="2021-06" db="EMBL/GenBank/DDBJ databases">
        <authorList>
            <person name="Sun Q."/>
            <person name="Li D."/>
        </authorList>
    </citation>
    <scope>NUCLEOTIDE SEQUENCE [LARGE SCALE GENOMIC DNA]</scope>
    <source>
        <strain evidence="4 5">MSJ-2</strain>
    </source>
</reference>
<dbReference type="PROSITE" id="PS51350">
    <property type="entry name" value="PTS_HPR_DOM"/>
    <property type="match status" value="1"/>
</dbReference>
<evidence type="ECO:0000256" key="1">
    <source>
        <dbReference type="ARBA" id="ARBA00003681"/>
    </source>
</evidence>
<protein>
    <recommendedName>
        <fullName evidence="2">Phosphocarrier protein HPr</fullName>
    </recommendedName>
</protein>
<feature type="domain" description="HPr" evidence="3">
    <location>
        <begin position="1"/>
        <end position="81"/>
    </location>
</feature>
<dbReference type="RefSeq" id="WP_216632207.1">
    <property type="nucleotide sequence ID" value="NZ_JAHLQN010000001.1"/>
</dbReference>
<dbReference type="InterPro" id="IPR001020">
    <property type="entry name" value="PTS_HPr_His_P_site"/>
</dbReference>
<dbReference type="NCBIfam" id="TIGR01003">
    <property type="entry name" value="PTS_HPr_family"/>
    <property type="match status" value="1"/>
</dbReference>
<evidence type="ECO:0000259" key="3">
    <source>
        <dbReference type="PROSITE" id="PS51350"/>
    </source>
</evidence>
<name>A0ABS6F994_9FIRM</name>
<gene>
    <name evidence="4" type="ORF">KQI82_07495</name>
</gene>
<dbReference type="Proteomes" id="UP000787672">
    <property type="component" value="Unassembled WGS sequence"/>
</dbReference>
<evidence type="ECO:0000256" key="2">
    <source>
        <dbReference type="ARBA" id="ARBA00020422"/>
    </source>
</evidence>
<dbReference type="PROSITE" id="PS00369">
    <property type="entry name" value="PTS_HPR_HIS"/>
    <property type="match status" value="1"/>
</dbReference>
<dbReference type="CDD" id="cd00367">
    <property type="entry name" value="PTS-HPr_like"/>
    <property type="match status" value="1"/>
</dbReference>
<evidence type="ECO:0000313" key="5">
    <source>
        <dbReference type="Proteomes" id="UP000787672"/>
    </source>
</evidence>
<evidence type="ECO:0000313" key="4">
    <source>
        <dbReference type="EMBL" id="MBU5626757.1"/>
    </source>
</evidence>
<dbReference type="InterPro" id="IPR000032">
    <property type="entry name" value="HPr-like"/>
</dbReference>
<dbReference type="EMBL" id="JAHLQN010000001">
    <property type="protein sequence ID" value="MBU5626757.1"/>
    <property type="molecule type" value="Genomic_DNA"/>
</dbReference>
<dbReference type="Pfam" id="PF00381">
    <property type="entry name" value="PTS-HPr"/>
    <property type="match status" value="1"/>
</dbReference>
<accession>A0ABS6F994</accession>
<dbReference type="InterPro" id="IPR050399">
    <property type="entry name" value="HPr"/>
</dbReference>
<sequence>MITKKTVVTCPEGLHARPAAAFLKTAKRFPCSVYINYKGKTISAKSMVAIMSAGISCGEEVELVCDGAQEEDAIEALSRTL</sequence>